<reference evidence="1 2" key="1">
    <citation type="journal article" date="2010" name="Nature">
        <title>The Ectocarpus genome and the independent evolution of multicellularity in brown algae.</title>
        <authorList>
            <person name="Cock J.M."/>
            <person name="Sterck L."/>
            <person name="Rouze P."/>
            <person name="Scornet D."/>
            <person name="Allen A.E."/>
            <person name="Amoutzias G."/>
            <person name="Anthouard V."/>
            <person name="Artiguenave F."/>
            <person name="Aury J.M."/>
            <person name="Badger J.H."/>
            <person name="Beszteri B."/>
            <person name="Billiau K."/>
            <person name="Bonnet E."/>
            <person name="Bothwell J.H."/>
            <person name="Bowler C."/>
            <person name="Boyen C."/>
            <person name="Brownlee C."/>
            <person name="Carrano C.J."/>
            <person name="Charrier B."/>
            <person name="Cho G.Y."/>
            <person name="Coelho S.M."/>
            <person name="Collen J."/>
            <person name="Corre E."/>
            <person name="Da Silva C."/>
            <person name="Delage L."/>
            <person name="Delaroque N."/>
            <person name="Dittami S.M."/>
            <person name="Doulbeau S."/>
            <person name="Elias M."/>
            <person name="Farnham G."/>
            <person name="Gachon C.M."/>
            <person name="Gschloessl B."/>
            <person name="Heesch S."/>
            <person name="Jabbari K."/>
            <person name="Jubin C."/>
            <person name="Kawai H."/>
            <person name="Kimura K."/>
            <person name="Kloareg B."/>
            <person name="Kupper F.C."/>
            <person name="Lang D."/>
            <person name="Le Bail A."/>
            <person name="Leblanc C."/>
            <person name="Lerouge P."/>
            <person name="Lohr M."/>
            <person name="Lopez P.J."/>
            <person name="Martens C."/>
            <person name="Maumus F."/>
            <person name="Michel G."/>
            <person name="Miranda-Saavedra D."/>
            <person name="Morales J."/>
            <person name="Moreau H."/>
            <person name="Motomura T."/>
            <person name="Nagasato C."/>
            <person name="Napoli C.A."/>
            <person name="Nelson D.R."/>
            <person name="Nyvall-Collen P."/>
            <person name="Peters A.F."/>
            <person name="Pommier C."/>
            <person name="Potin P."/>
            <person name="Poulain J."/>
            <person name="Quesneville H."/>
            <person name="Read B."/>
            <person name="Rensing S.A."/>
            <person name="Ritter A."/>
            <person name="Rousvoal S."/>
            <person name="Samanta M."/>
            <person name="Samson G."/>
            <person name="Schroeder D.C."/>
            <person name="Segurens B."/>
            <person name="Strittmatter M."/>
            <person name="Tonon T."/>
            <person name="Tregear J.W."/>
            <person name="Valentin K."/>
            <person name="von Dassow P."/>
            <person name="Yamagishi T."/>
            <person name="Van de Peer Y."/>
            <person name="Wincker P."/>
        </authorList>
    </citation>
    <scope>NUCLEOTIDE SEQUENCE [LARGE SCALE GENOMIC DNA]</scope>
    <source>
        <strain evidence="2">Ec32 / CCAP1310/4</strain>
    </source>
</reference>
<dbReference type="EMBL" id="FN648387">
    <property type="protein sequence ID" value="CBJ26171.1"/>
    <property type="molecule type" value="Genomic_DNA"/>
</dbReference>
<dbReference type="AlphaFoldDB" id="D7FR17"/>
<evidence type="ECO:0000313" key="1">
    <source>
        <dbReference type="EMBL" id="CBJ26171.1"/>
    </source>
</evidence>
<protein>
    <submittedName>
        <fullName evidence="1">Uncharacterized protein</fullName>
    </submittedName>
</protein>
<proteinExistence type="predicted"/>
<gene>
    <name evidence="1" type="ORF">Esi_0021_0170</name>
</gene>
<name>D7FR17_ECTSI</name>
<evidence type="ECO:0000313" key="2">
    <source>
        <dbReference type="Proteomes" id="UP000002630"/>
    </source>
</evidence>
<organism evidence="1 2">
    <name type="scientific">Ectocarpus siliculosus</name>
    <name type="common">Brown alga</name>
    <name type="synonym">Conferva siliculosa</name>
    <dbReference type="NCBI Taxonomy" id="2880"/>
    <lineage>
        <taxon>Eukaryota</taxon>
        <taxon>Sar</taxon>
        <taxon>Stramenopiles</taxon>
        <taxon>Ochrophyta</taxon>
        <taxon>PX clade</taxon>
        <taxon>Phaeophyceae</taxon>
        <taxon>Ectocarpales</taxon>
        <taxon>Ectocarpaceae</taxon>
        <taxon>Ectocarpus</taxon>
    </lineage>
</organism>
<sequence length="64" mass="7166">MRCLPSPFPPSCFRARNFWGSDRHVPGKFRLGIQLASARAAPPASGKATRRARLAASAVRRRWF</sequence>
<dbReference type="Proteomes" id="UP000002630">
    <property type="component" value="Linkage Group LG14"/>
</dbReference>
<accession>D7FR17</accession>
<keyword evidence="2" id="KW-1185">Reference proteome</keyword>